<evidence type="ECO:0000256" key="1">
    <source>
        <dbReference type="SAM" id="Phobius"/>
    </source>
</evidence>
<keyword evidence="1" id="KW-0472">Membrane</keyword>
<comment type="caution">
    <text evidence="2">The sequence shown here is derived from an EMBL/GenBank/DDBJ whole genome shotgun (WGS) entry which is preliminary data.</text>
</comment>
<sequence>MQQAPWWVLAYGPSLAAAIGALIALGGQYIAGRRERGREKERSAREDKYRNHADRRVAYEKLMIVLVNWQIAVQEITVAGRREWDTKRSQLDERLVEFMQLREAMRLLAPLEVRQSWDIAGIKIQKITTELEEGSVIDAKSVGEIIANPLKSMRADLGIADAASPEIQ</sequence>
<evidence type="ECO:0000313" key="2">
    <source>
        <dbReference type="EMBL" id="MBL7261331.1"/>
    </source>
</evidence>
<name>A0ABS1W3M2_9ACTN</name>
<keyword evidence="3" id="KW-1185">Reference proteome</keyword>
<protein>
    <submittedName>
        <fullName evidence="2">Uncharacterized protein</fullName>
    </submittedName>
</protein>
<feature type="transmembrane region" description="Helical" evidence="1">
    <location>
        <begin position="6"/>
        <end position="31"/>
    </location>
</feature>
<gene>
    <name evidence="2" type="ORF">JKJ07_44305</name>
</gene>
<keyword evidence="1" id="KW-1133">Transmembrane helix</keyword>
<dbReference type="Proteomes" id="UP000598996">
    <property type="component" value="Unassembled WGS sequence"/>
</dbReference>
<evidence type="ECO:0000313" key="3">
    <source>
        <dbReference type="Proteomes" id="UP000598996"/>
    </source>
</evidence>
<proteinExistence type="predicted"/>
<dbReference type="EMBL" id="JAENHO010000018">
    <property type="protein sequence ID" value="MBL7261331.1"/>
    <property type="molecule type" value="Genomic_DNA"/>
</dbReference>
<reference evidence="2 3" key="1">
    <citation type="submission" date="2021-01" db="EMBL/GenBank/DDBJ databases">
        <title>Actinoplanes sp. nov. LDG1-01 isolated from lichen.</title>
        <authorList>
            <person name="Saeng-In P."/>
            <person name="Phongsopitanun W."/>
            <person name="Kanchanasin P."/>
            <person name="Yuki M."/>
            <person name="Kudo T."/>
            <person name="Ohkuma M."/>
            <person name="Tanasupawat S."/>
        </authorList>
    </citation>
    <scope>NUCLEOTIDE SEQUENCE [LARGE SCALE GENOMIC DNA]</scope>
    <source>
        <strain evidence="2 3">LDG1-01</strain>
    </source>
</reference>
<accession>A0ABS1W3M2</accession>
<dbReference type="RefSeq" id="WP_202998073.1">
    <property type="nucleotide sequence ID" value="NZ_JAENHO010000018.1"/>
</dbReference>
<organism evidence="2 3">
    <name type="scientific">Paractinoplanes lichenicola</name>
    <dbReference type="NCBI Taxonomy" id="2802976"/>
    <lineage>
        <taxon>Bacteria</taxon>
        <taxon>Bacillati</taxon>
        <taxon>Actinomycetota</taxon>
        <taxon>Actinomycetes</taxon>
        <taxon>Micromonosporales</taxon>
        <taxon>Micromonosporaceae</taxon>
        <taxon>Paractinoplanes</taxon>
    </lineage>
</organism>
<keyword evidence="1" id="KW-0812">Transmembrane</keyword>